<proteinExistence type="predicted"/>
<reference evidence="3" key="1">
    <citation type="journal article" date="2019" name="Int. J. Syst. Evol. Microbiol.">
        <title>The Global Catalogue of Microorganisms (GCM) 10K type strain sequencing project: providing services to taxonomists for standard genome sequencing and annotation.</title>
        <authorList>
            <consortium name="The Broad Institute Genomics Platform"/>
            <consortium name="The Broad Institute Genome Sequencing Center for Infectious Disease"/>
            <person name="Wu L."/>
            <person name="Ma J."/>
        </authorList>
    </citation>
    <scope>NUCLEOTIDE SEQUENCE [LARGE SCALE GENOMIC DNA]</scope>
    <source>
        <strain evidence="3">JCM 16722</strain>
    </source>
</reference>
<dbReference type="Proteomes" id="UP001500167">
    <property type="component" value="Unassembled WGS sequence"/>
</dbReference>
<keyword evidence="3" id="KW-1185">Reference proteome</keyword>
<evidence type="ECO:0000259" key="1">
    <source>
        <dbReference type="PROSITE" id="PS50927"/>
    </source>
</evidence>
<comment type="caution">
    <text evidence="2">The sequence shown here is derived from an EMBL/GenBank/DDBJ whole genome shotgun (WGS) entry which is preliminary data.</text>
</comment>
<organism evidence="2 3">
    <name type="scientific">Sphingobacterium ginsenosidimutans</name>
    <dbReference type="NCBI Taxonomy" id="687845"/>
    <lineage>
        <taxon>Bacteria</taxon>
        <taxon>Pseudomonadati</taxon>
        <taxon>Bacteroidota</taxon>
        <taxon>Sphingobacteriia</taxon>
        <taxon>Sphingobacteriales</taxon>
        <taxon>Sphingobacteriaceae</taxon>
        <taxon>Sphingobacterium</taxon>
    </lineage>
</organism>
<feature type="domain" description="Bulb-type lectin" evidence="1">
    <location>
        <begin position="67"/>
        <end position="195"/>
    </location>
</feature>
<dbReference type="InterPro" id="IPR001480">
    <property type="entry name" value="Bulb-type_lectin_dom"/>
</dbReference>
<dbReference type="SUPFAM" id="SSF51110">
    <property type="entry name" value="alpha-D-mannose-specific plant lectins"/>
    <property type="match status" value="1"/>
</dbReference>
<dbReference type="Gene3D" id="2.90.10.10">
    <property type="entry name" value="Bulb-type lectin domain"/>
    <property type="match status" value="2"/>
</dbReference>
<dbReference type="EMBL" id="BAAAZK010000007">
    <property type="protein sequence ID" value="GAA4180269.1"/>
    <property type="molecule type" value="Genomic_DNA"/>
</dbReference>
<protein>
    <recommendedName>
        <fullName evidence="1">Bulb-type lectin domain-containing protein</fullName>
    </recommendedName>
</protein>
<dbReference type="InterPro" id="IPR036426">
    <property type="entry name" value="Bulb-type_lectin_dom_sf"/>
</dbReference>
<sequence length="220" mass="24962">MSVDTGILNGNIKTKSSNQTLNSSTGCNAFAPNFSTGSCGWPSNWFNNYVIKKKLPTVTLDTVYYRRSIIRPEAKINFPIGITSPNNRYTLIGQPDGNLYIHDNSTNKVLWDAGSYKYGNQYPYQMRFQEDGNLVIYANKTGLFDHAVWATDNLYVPSTDYFYSTIRYNSMYILQDDGNLVLYRDINGGGLVPETVIRLQPVAHTGTWDGRKSAHWREIK</sequence>
<accession>A0ABP8A9X4</accession>
<dbReference type="PROSITE" id="PS50927">
    <property type="entry name" value="BULB_LECTIN"/>
    <property type="match status" value="1"/>
</dbReference>
<name>A0ABP8A9X4_9SPHI</name>
<evidence type="ECO:0000313" key="3">
    <source>
        <dbReference type="Proteomes" id="UP001500167"/>
    </source>
</evidence>
<dbReference type="SMART" id="SM00108">
    <property type="entry name" value="B_lectin"/>
    <property type="match status" value="1"/>
</dbReference>
<gene>
    <name evidence="2" type="ORF">GCM10022218_34200</name>
</gene>
<evidence type="ECO:0000313" key="2">
    <source>
        <dbReference type="EMBL" id="GAA4180269.1"/>
    </source>
</evidence>